<comment type="caution">
    <text evidence="3">The sequence shown here is derived from an EMBL/GenBank/DDBJ whole genome shotgun (WGS) entry which is preliminary data.</text>
</comment>
<reference evidence="3 4" key="1">
    <citation type="journal article" date="2020" name="Biotechnol. Biofuels">
        <title>New insights from the biogas microbiome by comprehensive genome-resolved metagenomics of nearly 1600 species originating from multiple anaerobic digesters.</title>
        <authorList>
            <person name="Campanaro S."/>
            <person name="Treu L."/>
            <person name="Rodriguez-R L.M."/>
            <person name="Kovalovszki A."/>
            <person name="Ziels R.M."/>
            <person name="Maus I."/>
            <person name="Zhu X."/>
            <person name="Kougias P.G."/>
            <person name="Basile A."/>
            <person name="Luo G."/>
            <person name="Schluter A."/>
            <person name="Konstantinidis K.T."/>
            <person name="Angelidaki I."/>
        </authorList>
    </citation>
    <scope>NUCLEOTIDE SEQUENCE [LARGE SCALE GENOMIC DNA]</scope>
    <source>
        <strain evidence="3">AS23ysBPME_344</strain>
    </source>
</reference>
<evidence type="ECO:0000313" key="4">
    <source>
        <dbReference type="Proteomes" id="UP000568696"/>
    </source>
</evidence>
<dbReference type="Pfam" id="PF13411">
    <property type="entry name" value="MerR_1"/>
    <property type="match status" value="1"/>
</dbReference>
<dbReference type="EMBL" id="JAAYSN010000294">
    <property type="protein sequence ID" value="NLP40163.1"/>
    <property type="molecule type" value="Genomic_DNA"/>
</dbReference>
<dbReference type="Gene3D" id="1.10.1660.10">
    <property type="match status" value="1"/>
</dbReference>
<feature type="domain" description="HTH merR-type" evidence="2">
    <location>
        <begin position="1"/>
        <end position="69"/>
    </location>
</feature>
<evidence type="ECO:0000259" key="2">
    <source>
        <dbReference type="PROSITE" id="PS50937"/>
    </source>
</evidence>
<dbReference type="Proteomes" id="UP000568696">
    <property type="component" value="Unassembled WGS sequence"/>
</dbReference>
<dbReference type="GO" id="GO:0003677">
    <property type="term" value="F:DNA binding"/>
    <property type="evidence" value="ECO:0007669"/>
    <property type="project" value="UniProtKB-KW"/>
</dbReference>
<accession>A0A7X8MZ33</accession>
<evidence type="ECO:0000313" key="3">
    <source>
        <dbReference type="EMBL" id="NLP40163.1"/>
    </source>
</evidence>
<dbReference type="PRINTS" id="PR00040">
    <property type="entry name" value="HTHMERR"/>
</dbReference>
<dbReference type="AlphaFoldDB" id="A0A7X8MZ33"/>
<dbReference type="PANTHER" id="PTHR30204:SF93">
    <property type="entry name" value="HTH MERR-TYPE DOMAIN-CONTAINING PROTEIN"/>
    <property type="match status" value="1"/>
</dbReference>
<dbReference type="CDD" id="cd00592">
    <property type="entry name" value="HTH_MerR-like"/>
    <property type="match status" value="1"/>
</dbReference>
<protein>
    <submittedName>
        <fullName evidence="3">MerR family transcriptional regulator</fullName>
    </submittedName>
</protein>
<proteinExistence type="predicted"/>
<dbReference type="SMART" id="SM00422">
    <property type="entry name" value="HTH_MERR"/>
    <property type="match status" value="1"/>
</dbReference>
<dbReference type="GO" id="GO:0003700">
    <property type="term" value="F:DNA-binding transcription factor activity"/>
    <property type="evidence" value="ECO:0007669"/>
    <property type="project" value="InterPro"/>
</dbReference>
<dbReference type="PROSITE" id="PS50937">
    <property type="entry name" value="HTH_MERR_2"/>
    <property type="match status" value="1"/>
</dbReference>
<name>A0A7X8MZ33_9CORY</name>
<dbReference type="SUPFAM" id="SSF46955">
    <property type="entry name" value="Putative DNA-binding domain"/>
    <property type="match status" value="1"/>
</dbReference>
<gene>
    <name evidence="3" type="ORF">GX356_10685</name>
</gene>
<keyword evidence="1" id="KW-0238">DNA-binding</keyword>
<sequence>MRISEVARAAGCSVRAVRHYHASGALPEPARTAGGYRDYGLADLAALLRVRALVDAGITLADIRSDSSSLIDAALHRIDSQLAVLRAQRSRLVALQAGELGLPADIRSGIRELLGDGAPARMEIDALDLMGLTGVASPETWEVLRRNLAEPARRAETRRFRDLWEELGDTAPADADDIIAELRTLRGITDGILPTLTPGDAPLTTRDITTRGAQSRALAELAGAL</sequence>
<dbReference type="PANTHER" id="PTHR30204">
    <property type="entry name" value="REDOX-CYCLING DRUG-SENSING TRANSCRIPTIONAL ACTIVATOR SOXR"/>
    <property type="match status" value="1"/>
</dbReference>
<dbReference type="InterPro" id="IPR009061">
    <property type="entry name" value="DNA-bd_dom_put_sf"/>
</dbReference>
<dbReference type="InterPro" id="IPR000551">
    <property type="entry name" value="MerR-type_HTH_dom"/>
</dbReference>
<dbReference type="InterPro" id="IPR047057">
    <property type="entry name" value="MerR_fam"/>
</dbReference>
<organism evidence="3 4">
    <name type="scientific">Corynebacterium pollutisoli</name>
    <dbReference type="NCBI Taxonomy" id="1610489"/>
    <lineage>
        <taxon>Bacteria</taxon>
        <taxon>Bacillati</taxon>
        <taxon>Actinomycetota</taxon>
        <taxon>Actinomycetes</taxon>
        <taxon>Mycobacteriales</taxon>
        <taxon>Corynebacteriaceae</taxon>
        <taxon>Corynebacterium</taxon>
    </lineage>
</organism>
<evidence type="ECO:0000256" key="1">
    <source>
        <dbReference type="ARBA" id="ARBA00023125"/>
    </source>
</evidence>